<reference evidence="1" key="1">
    <citation type="journal article" date="2018" name="Aquaculture">
        <title>Complete genome sequence of a white spot syndrome virus associated with a disease incursion in Australia.</title>
        <authorList>
            <person name="Oakey J."/>
            <person name="Smith C.S."/>
        </authorList>
    </citation>
    <scope>NUCLEOTIDE SEQUENCE [LARGE SCALE GENOMIC DNA]</scope>
    <source>
        <strain evidence="1">WSSV-AU</strain>
    </source>
</reference>
<proteinExistence type="predicted"/>
<dbReference type="Proteomes" id="UP000267516">
    <property type="component" value="Segment"/>
</dbReference>
<organism evidence="1">
    <name type="scientific">White spot syndrome virus</name>
    <dbReference type="NCBI Taxonomy" id="342409"/>
    <lineage>
        <taxon>Viruses</taxon>
        <taxon>Viruses incertae sedis</taxon>
        <taxon>Naldaviricetes</taxon>
        <taxon>Nimaviridae</taxon>
        <taxon>Whispovirus</taxon>
    </lineage>
</organism>
<sequence length="63" mass="6919">MGFVPYSSSGTDCRTSALGSFIHPRSPAPNFYSAFFLELVGIIDVIALTHHQVSSYHTLSRCQ</sequence>
<dbReference type="EMBL" id="MF768985">
    <property type="protein sequence ID" value="ATU84148.1"/>
    <property type="molecule type" value="Genomic_DNA"/>
</dbReference>
<protein>
    <submittedName>
        <fullName evidence="1">ORF1225</fullName>
    </submittedName>
</protein>
<accession>A0A2D3I6Y9</accession>
<evidence type="ECO:0000313" key="1">
    <source>
        <dbReference type="EMBL" id="ATU84148.1"/>
    </source>
</evidence>
<name>A0A2D3I6Y9_9VIRU</name>